<dbReference type="EMBL" id="ANJA01002142">
    <property type="protein sequence ID" value="ETO71773.1"/>
    <property type="molecule type" value="Genomic_DNA"/>
</dbReference>
<sequence>MVPQERCYYECRDVDNDSVANQAGLRIGDRVDGYNEYYQPGHIKTHVWGDTTLDQLKCKDVGTLVILFVSKQVVLANDEEQRHMKKRMEFISSRKSTLKKHNRMGELPKFVQKWDMNNNLVLSPLKRLKPHLHEEESATSEDGLQLSTEEMPTPDEDSFTVAHLEYTISQVSKIRQNLKPSTVTLDTCVQWVLDILKVIPGADNGAVALNFAGNCYRQIMGETKVGIERDERTSGAPRVSVKWGQWHTESLERVQMLEQMLLRIVDNQKIKTGEQETMLRATECGFETRKRELRDEAEQVTVCYDDPTGKLLPLETWRNVSGSGSARLLPTIASSWESIHNLFKSAHKKYEEHAKLVTDKRTTALRGMHDYYLFPELTHVDAILMYALEKYFVCSFKLQTDALHGLVQARQEQEQHDTKFRGFIVFDVSCVECFESALSDAQEEDKGVIDKQRLLWEVVKQTFPSETHCLFGNHALD</sequence>
<proteinExistence type="predicted"/>
<evidence type="ECO:0000313" key="3">
    <source>
        <dbReference type="Proteomes" id="UP000028582"/>
    </source>
</evidence>
<feature type="region of interest" description="Disordered" evidence="1">
    <location>
        <begin position="133"/>
        <end position="154"/>
    </location>
</feature>
<protein>
    <submittedName>
        <fullName evidence="2">Uncharacterized protein</fullName>
    </submittedName>
</protein>
<dbReference type="Proteomes" id="UP000028582">
    <property type="component" value="Unassembled WGS sequence"/>
</dbReference>
<gene>
    <name evidence="2" type="ORF">F444_11925</name>
</gene>
<evidence type="ECO:0000256" key="1">
    <source>
        <dbReference type="SAM" id="MobiDB-lite"/>
    </source>
</evidence>
<feature type="compositionally biased region" description="Polar residues" evidence="1">
    <location>
        <begin position="140"/>
        <end position="150"/>
    </location>
</feature>
<comment type="caution">
    <text evidence="2">The sequence shown here is derived from an EMBL/GenBank/DDBJ whole genome shotgun (WGS) entry which is preliminary data.</text>
</comment>
<dbReference type="OrthoDB" id="10581775at2759"/>
<evidence type="ECO:0000313" key="2">
    <source>
        <dbReference type="EMBL" id="ETO71773.1"/>
    </source>
</evidence>
<accession>A0A080ZYR2</accession>
<reference evidence="2 3" key="1">
    <citation type="submission" date="2013-11" db="EMBL/GenBank/DDBJ databases">
        <title>The Genome Sequence of Phytophthora parasitica P1976.</title>
        <authorList>
            <consortium name="The Broad Institute Genomics Platform"/>
            <person name="Russ C."/>
            <person name="Tyler B."/>
            <person name="Panabieres F."/>
            <person name="Shan W."/>
            <person name="Tripathy S."/>
            <person name="Grunwald N."/>
            <person name="Machado M."/>
            <person name="Johnson C.S."/>
            <person name="Walker B."/>
            <person name="Young S."/>
            <person name="Zeng Q."/>
            <person name="Gargeya S."/>
            <person name="Fitzgerald M."/>
            <person name="Haas B."/>
            <person name="Abouelleil A."/>
            <person name="Allen A.W."/>
            <person name="Alvarado L."/>
            <person name="Arachchi H.M."/>
            <person name="Berlin A.M."/>
            <person name="Chapman S.B."/>
            <person name="Gainer-Dewar J."/>
            <person name="Goldberg J."/>
            <person name="Griggs A."/>
            <person name="Gujja S."/>
            <person name="Hansen M."/>
            <person name="Howarth C."/>
            <person name="Imamovic A."/>
            <person name="Ireland A."/>
            <person name="Larimer J."/>
            <person name="McCowan C."/>
            <person name="Murphy C."/>
            <person name="Pearson M."/>
            <person name="Poon T.W."/>
            <person name="Priest M."/>
            <person name="Roberts A."/>
            <person name="Saif S."/>
            <person name="Shea T."/>
            <person name="Sisk P."/>
            <person name="Sykes S."/>
            <person name="Wortman J."/>
            <person name="Nusbaum C."/>
            <person name="Birren B."/>
        </authorList>
    </citation>
    <scope>NUCLEOTIDE SEQUENCE [LARGE SCALE GENOMIC DNA]</scope>
    <source>
        <strain evidence="2 3">P1976</strain>
    </source>
</reference>
<name>A0A080ZYR2_PHYNI</name>
<dbReference type="AlphaFoldDB" id="A0A080ZYR2"/>
<organism evidence="2 3">
    <name type="scientific">Phytophthora nicotianae P1976</name>
    <dbReference type="NCBI Taxonomy" id="1317066"/>
    <lineage>
        <taxon>Eukaryota</taxon>
        <taxon>Sar</taxon>
        <taxon>Stramenopiles</taxon>
        <taxon>Oomycota</taxon>
        <taxon>Peronosporomycetes</taxon>
        <taxon>Peronosporales</taxon>
        <taxon>Peronosporaceae</taxon>
        <taxon>Phytophthora</taxon>
    </lineage>
</organism>